<keyword evidence="3" id="KW-0813">Transport</keyword>
<organism evidence="3 4">
    <name type="scientific">Glycomyces luteolus</name>
    <dbReference type="NCBI Taxonomy" id="2670330"/>
    <lineage>
        <taxon>Bacteria</taxon>
        <taxon>Bacillati</taxon>
        <taxon>Actinomycetota</taxon>
        <taxon>Actinomycetes</taxon>
        <taxon>Glycomycetales</taxon>
        <taxon>Glycomycetaceae</taxon>
        <taxon>Glycomyces</taxon>
    </lineage>
</organism>
<keyword evidence="3" id="KW-0406">Ion transport</keyword>
<dbReference type="GO" id="GO:0034220">
    <property type="term" value="P:monoatomic ion transmembrane transport"/>
    <property type="evidence" value="ECO:0007669"/>
    <property type="project" value="UniProtKB-KW"/>
</dbReference>
<keyword evidence="1" id="KW-0812">Transmembrane</keyword>
<gene>
    <name evidence="3" type="ORF">O1R50_08100</name>
</gene>
<dbReference type="RefSeq" id="WP_270109424.1">
    <property type="nucleotide sequence ID" value="NZ_JAPZVP010000005.1"/>
</dbReference>
<comment type="caution">
    <text evidence="3">The sequence shown here is derived from an EMBL/GenBank/DDBJ whole genome shotgun (WGS) entry which is preliminary data.</text>
</comment>
<keyword evidence="1" id="KW-0472">Membrane</keyword>
<keyword evidence="1" id="KW-1133">Transmembrane helix</keyword>
<feature type="transmembrane region" description="Helical" evidence="1">
    <location>
        <begin position="12"/>
        <end position="30"/>
    </location>
</feature>
<name>A0A9X3PAA6_9ACTN</name>
<proteinExistence type="predicted"/>
<dbReference type="Proteomes" id="UP001146067">
    <property type="component" value="Unassembled WGS sequence"/>
</dbReference>
<dbReference type="Pfam" id="PF07885">
    <property type="entry name" value="Ion_trans_2"/>
    <property type="match status" value="1"/>
</dbReference>
<dbReference type="InterPro" id="IPR013099">
    <property type="entry name" value="K_chnl_dom"/>
</dbReference>
<feature type="transmembrane region" description="Helical" evidence="1">
    <location>
        <begin position="72"/>
        <end position="91"/>
    </location>
</feature>
<evidence type="ECO:0000256" key="1">
    <source>
        <dbReference type="SAM" id="Phobius"/>
    </source>
</evidence>
<dbReference type="Gene3D" id="1.10.287.70">
    <property type="match status" value="1"/>
</dbReference>
<feature type="transmembrane region" description="Helical" evidence="1">
    <location>
        <begin position="134"/>
        <end position="158"/>
    </location>
</feature>
<accession>A0A9X3PAA6</accession>
<protein>
    <submittedName>
        <fullName evidence="3">Potassium channel family protein</fullName>
    </submittedName>
</protein>
<evidence type="ECO:0000259" key="2">
    <source>
        <dbReference type="Pfam" id="PF07885"/>
    </source>
</evidence>
<keyword evidence="3" id="KW-0407">Ion channel</keyword>
<evidence type="ECO:0000313" key="4">
    <source>
        <dbReference type="Proteomes" id="UP001146067"/>
    </source>
</evidence>
<dbReference type="EMBL" id="JAPZVP010000005">
    <property type="protein sequence ID" value="MDA1359580.1"/>
    <property type="molecule type" value="Genomic_DNA"/>
</dbReference>
<reference evidence="3" key="1">
    <citation type="submission" date="2022-12" db="EMBL/GenBank/DDBJ databases">
        <title>Gycomyces niveus sp.nov.,a novel actinomycete isolated from soil in Shouguan.</title>
        <authorList>
            <person name="Yang X."/>
        </authorList>
    </citation>
    <scope>NUCLEOTIDE SEQUENCE</scope>
    <source>
        <strain evidence="3">NEAU-A15</strain>
    </source>
</reference>
<feature type="domain" description="Potassium channel" evidence="2">
    <location>
        <begin position="87"/>
        <end position="161"/>
    </location>
</feature>
<dbReference type="AlphaFoldDB" id="A0A9X3PAA6"/>
<feature type="transmembrane region" description="Helical" evidence="1">
    <location>
        <begin position="42"/>
        <end position="60"/>
    </location>
</feature>
<sequence>MQDKGNERSQSYRLRWLLAGLALIVLYFVVPIRSEPDPVVLVLRWCGTAVLLAGVAIVIRRQAVRQLREPDAPLGALIVGILAGVLLFALVDYGVAVYRPDQFAGLHTRVDALYFALSTLSTVGFGDVTAQGQFARVLVCVQMAFNVTAIAGSASLIARKLAERARTRDRRAL</sequence>
<dbReference type="SUPFAM" id="SSF81324">
    <property type="entry name" value="Voltage-gated potassium channels"/>
    <property type="match status" value="1"/>
</dbReference>
<keyword evidence="4" id="KW-1185">Reference proteome</keyword>
<evidence type="ECO:0000313" key="3">
    <source>
        <dbReference type="EMBL" id="MDA1359580.1"/>
    </source>
</evidence>